<dbReference type="InterPro" id="IPR051061">
    <property type="entry name" value="Zinc_finger_trans_reg"/>
</dbReference>
<feature type="compositionally biased region" description="Polar residues" evidence="9">
    <location>
        <begin position="1"/>
        <end position="15"/>
    </location>
</feature>
<dbReference type="SMART" id="SM00355">
    <property type="entry name" value="ZnF_C2H2"/>
    <property type="match status" value="3"/>
</dbReference>
<proteinExistence type="predicted"/>
<evidence type="ECO:0000256" key="3">
    <source>
        <dbReference type="ARBA" id="ARBA00022771"/>
    </source>
</evidence>
<evidence type="ECO:0000256" key="5">
    <source>
        <dbReference type="ARBA" id="ARBA00023015"/>
    </source>
</evidence>
<keyword evidence="3 8" id="KW-0863">Zinc-finger</keyword>
<evidence type="ECO:0000313" key="11">
    <source>
        <dbReference type="EMBL" id="KIW94011.1"/>
    </source>
</evidence>
<dbReference type="GO" id="GO:0008270">
    <property type="term" value="F:zinc ion binding"/>
    <property type="evidence" value="ECO:0007669"/>
    <property type="project" value="UniProtKB-KW"/>
</dbReference>
<dbReference type="PANTHER" id="PTHR46179">
    <property type="entry name" value="ZINC FINGER PROTEIN"/>
    <property type="match status" value="1"/>
</dbReference>
<dbReference type="EMBL" id="KN846986">
    <property type="protein sequence ID" value="KIW94011.1"/>
    <property type="molecule type" value="Genomic_DNA"/>
</dbReference>
<keyword evidence="7" id="KW-0539">Nucleus</keyword>
<evidence type="ECO:0000256" key="6">
    <source>
        <dbReference type="ARBA" id="ARBA00023163"/>
    </source>
</evidence>
<dbReference type="GO" id="GO:0005634">
    <property type="term" value="C:nucleus"/>
    <property type="evidence" value="ECO:0007669"/>
    <property type="project" value="UniProtKB-SubCell"/>
</dbReference>
<reference evidence="11" key="1">
    <citation type="submission" date="2015-01" db="EMBL/GenBank/DDBJ databases">
        <title>The Genome Sequence of Cladophialophora bantiana CBS 173.52.</title>
        <authorList>
            <consortium name="The Broad Institute Genomics Platform"/>
            <person name="Cuomo C."/>
            <person name="de Hoog S."/>
            <person name="Gorbushina A."/>
            <person name="Stielow B."/>
            <person name="Teixiera M."/>
            <person name="Abouelleil A."/>
            <person name="Chapman S.B."/>
            <person name="Priest M."/>
            <person name="Young S.K."/>
            <person name="Wortman J."/>
            <person name="Nusbaum C."/>
            <person name="Birren B."/>
        </authorList>
    </citation>
    <scope>NUCLEOTIDE SEQUENCE [LARGE SCALE GENOMIC DNA]</scope>
    <source>
        <strain evidence="11">CBS 173.52</strain>
    </source>
</reference>
<keyword evidence="5" id="KW-0805">Transcription regulation</keyword>
<keyword evidence="4" id="KW-0862">Zinc</keyword>
<feature type="domain" description="C2H2-type" evidence="10">
    <location>
        <begin position="238"/>
        <end position="265"/>
    </location>
</feature>
<evidence type="ECO:0000256" key="8">
    <source>
        <dbReference type="PROSITE-ProRule" id="PRU00042"/>
    </source>
</evidence>
<evidence type="ECO:0000313" key="12">
    <source>
        <dbReference type="Proteomes" id="UP000053789"/>
    </source>
</evidence>
<dbReference type="Gene3D" id="3.30.160.60">
    <property type="entry name" value="Classic Zinc Finger"/>
    <property type="match status" value="1"/>
</dbReference>
<accession>A0A0D2EW35</accession>
<keyword evidence="6" id="KW-0804">Transcription</keyword>
<keyword evidence="12" id="KW-1185">Reference proteome</keyword>
<evidence type="ECO:0000256" key="1">
    <source>
        <dbReference type="ARBA" id="ARBA00004123"/>
    </source>
</evidence>
<comment type="subcellular location">
    <subcellularLocation>
        <location evidence="1">Nucleus</location>
    </subcellularLocation>
</comment>
<dbReference type="RefSeq" id="XP_016620680.1">
    <property type="nucleotide sequence ID" value="XM_016763067.1"/>
</dbReference>
<organism evidence="11 12">
    <name type="scientific">Cladophialophora bantiana (strain ATCC 10958 / CBS 173.52 / CDC B-1940 / NIH 8579)</name>
    <name type="common">Xylohypha bantiana</name>
    <dbReference type="NCBI Taxonomy" id="1442370"/>
    <lineage>
        <taxon>Eukaryota</taxon>
        <taxon>Fungi</taxon>
        <taxon>Dikarya</taxon>
        <taxon>Ascomycota</taxon>
        <taxon>Pezizomycotina</taxon>
        <taxon>Eurotiomycetes</taxon>
        <taxon>Chaetothyriomycetidae</taxon>
        <taxon>Chaetothyriales</taxon>
        <taxon>Herpotrichiellaceae</taxon>
        <taxon>Cladophialophora</taxon>
    </lineage>
</organism>
<dbReference type="InterPro" id="IPR013087">
    <property type="entry name" value="Znf_C2H2_type"/>
</dbReference>
<feature type="region of interest" description="Disordered" evidence="9">
    <location>
        <begin position="1"/>
        <end position="25"/>
    </location>
</feature>
<dbReference type="PANTHER" id="PTHR46179:SF13">
    <property type="entry name" value="C2H2-TYPE DOMAIN-CONTAINING PROTEIN"/>
    <property type="match status" value="1"/>
</dbReference>
<evidence type="ECO:0000259" key="10">
    <source>
        <dbReference type="PROSITE" id="PS50157"/>
    </source>
</evidence>
<evidence type="ECO:0000256" key="4">
    <source>
        <dbReference type="ARBA" id="ARBA00022833"/>
    </source>
</evidence>
<evidence type="ECO:0000256" key="9">
    <source>
        <dbReference type="SAM" id="MobiDB-lite"/>
    </source>
</evidence>
<dbReference type="HOGENOM" id="CLU_681523_0_0_1"/>
<dbReference type="VEuPathDB" id="FungiDB:Z519_05327"/>
<dbReference type="GO" id="GO:0006357">
    <property type="term" value="P:regulation of transcription by RNA polymerase II"/>
    <property type="evidence" value="ECO:0007669"/>
    <property type="project" value="TreeGrafter"/>
</dbReference>
<sequence>MNTSTDQPSIPTSSAAGPDEADRSVTEISRPATVTELVGDARCFPCRRQGSRCHVEQGSRSCLQCSVADGCIFERLIVKQGHLLDFVWSDLIGQTSTIKKQPSSTALPAKDFLVEPNFTVQQGKERLSTPALPNIHEILPRPLSHSGTVVRAMLPWARLDGAFAHARRRGSFTDSAISNSSNLPQSHVETMAGDQTENAARATSLEAGATGATSEIPARATAESAVTARRFSSRSRDLDCSECDFVAKTRSDLKKHLARHKREHKCMFSECPQSTRGFATRNDLDRHLKSVHKINNRKARVYRCFAKDCNKAGKEWPRLDNFKQHLQKVHAVEETSSLVQLSNDWYEDQFGQQEEHDAQAVPKEVELSTSPLPNPPTYRLVSIEEGDWRDRLSTTFFSGATRAG</sequence>
<gene>
    <name evidence="11" type="ORF">Z519_05327</name>
</gene>
<dbReference type="OrthoDB" id="6077919at2759"/>
<dbReference type="GeneID" id="27698255"/>
<keyword evidence="2" id="KW-0479">Metal-binding</keyword>
<dbReference type="AlphaFoldDB" id="A0A0D2EW35"/>
<name>A0A0D2EW35_CLAB1</name>
<dbReference type="PROSITE" id="PS50157">
    <property type="entry name" value="ZINC_FINGER_C2H2_2"/>
    <property type="match status" value="1"/>
</dbReference>
<dbReference type="Proteomes" id="UP000053789">
    <property type="component" value="Unassembled WGS sequence"/>
</dbReference>
<protein>
    <recommendedName>
        <fullName evidence="10">C2H2-type domain-containing protein</fullName>
    </recommendedName>
</protein>
<evidence type="ECO:0000256" key="7">
    <source>
        <dbReference type="ARBA" id="ARBA00023242"/>
    </source>
</evidence>
<evidence type="ECO:0000256" key="2">
    <source>
        <dbReference type="ARBA" id="ARBA00022723"/>
    </source>
</evidence>